<proteinExistence type="predicted"/>
<name>A0A135ZGR3_9LACO</name>
<dbReference type="EMBL" id="NKLP01000133">
    <property type="protein sequence ID" value="TDN30626.1"/>
    <property type="molecule type" value="Genomic_DNA"/>
</dbReference>
<dbReference type="EMBL" id="SCLX01000019">
    <property type="protein sequence ID" value="RXF58004.1"/>
    <property type="molecule type" value="Genomic_DNA"/>
</dbReference>
<dbReference type="Proteomes" id="UP001434419">
    <property type="component" value="Unassembled WGS sequence"/>
</dbReference>
<accession>A0A135ZGR3</accession>
<evidence type="ECO:0000313" key="5">
    <source>
        <dbReference type="Proteomes" id="UP000295195"/>
    </source>
</evidence>
<dbReference type="STRING" id="47770.GCA_001567095_01434"/>
<dbReference type="EMBL" id="JBETVU010000012">
    <property type="protein sequence ID" value="MES5148690.1"/>
    <property type="molecule type" value="Genomic_DNA"/>
</dbReference>
<dbReference type="RefSeq" id="WP_005725423.1">
    <property type="nucleotide sequence ID" value="NZ_CAZZQD010000001.1"/>
</dbReference>
<dbReference type="AlphaFoldDB" id="A0A135ZGR3"/>
<reference evidence="2 4" key="2">
    <citation type="submission" date="2019-01" db="EMBL/GenBank/DDBJ databases">
        <title>The genome sequence of Lactobacillus crispatus L49.</title>
        <authorList>
            <person name="Zhong J."/>
            <person name="Zhang J."/>
        </authorList>
    </citation>
    <scope>NUCLEOTIDE SEQUENCE [LARGE SCALE GENOMIC DNA]</scope>
    <source>
        <strain evidence="2 4">L49</strain>
    </source>
</reference>
<evidence type="ECO:0000313" key="6">
    <source>
        <dbReference type="Proteomes" id="UP001434419"/>
    </source>
</evidence>
<reference evidence="3 5" key="1">
    <citation type="submission" date="2017-06" db="EMBL/GenBank/DDBJ databases">
        <authorList>
            <person name="Swanenburg J."/>
            <person name="Kort R."/>
        </authorList>
    </citation>
    <scope>NUCLEOTIDE SEQUENCE [LARGE SCALE GENOMIC DNA]</scope>
    <source>
        <strain evidence="3 5">RL05</strain>
    </source>
</reference>
<dbReference type="Proteomes" id="UP000295195">
    <property type="component" value="Unassembled WGS sequence"/>
</dbReference>
<comment type="caution">
    <text evidence="2">The sequence shown here is derived from an EMBL/GenBank/DDBJ whole genome shotgun (WGS) entry which is preliminary data.</text>
</comment>
<evidence type="ECO:0000313" key="4">
    <source>
        <dbReference type="Proteomes" id="UP000289808"/>
    </source>
</evidence>
<evidence type="ECO:0000313" key="3">
    <source>
        <dbReference type="EMBL" id="TDN30626.1"/>
    </source>
</evidence>
<sequence>MKKELSYKGYYGSVEYSLEDDTLYGKVIDINGLLSYEGQYGVK</sequence>
<organism evidence="2 4">
    <name type="scientific">Lactobacillus crispatus</name>
    <dbReference type="NCBI Taxonomy" id="47770"/>
    <lineage>
        <taxon>Bacteria</taxon>
        <taxon>Bacillati</taxon>
        <taxon>Bacillota</taxon>
        <taxon>Bacilli</taxon>
        <taxon>Lactobacillales</taxon>
        <taxon>Lactobacillaceae</taxon>
        <taxon>Lactobacillus</taxon>
    </lineage>
</organism>
<evidence type="ECO:0000313" key="1">
    <source>
        <dbReference type="EMBL" id="MES5148690.1"/>
    </source>
</evidence>
<evidence type="ECO:0000313" key="2">
    <source>
        <dbReference type="EMBL" id="RXF58004.1"/>
    </source>
</evidence>
<keyword evidence="6" id="KW-1185">Reference proteome</keyword>
<dbReference type="Proteomes" id="UP000289808">
    <property type="component" value="Unassembled WGS sequence"/>
</dbReference>
<protein>
    <submittedName>
        <fullName evidence="2">Antitoxin HicB</fullName>
    </submittedName>
</protein>
<gene>
    <name evidence="1" type="ORF">ABVC42_01850</name>
    <name evidence="3" type="ORF">CEE75_07750</name>
    <name evidence="2" type="ORF">ERD32_04640</name>
</gene>
<reference evidence="1" key="3">
    <citation type="submission" date="2024-06" db="EMBL/GenBank/DDBJ databases">
        <title>Vaginal Lactobacillus fatty acid response mechanisms reveal a metabolite-targeted strategy for bacterial vaginosis treatment.</title>
        <authorList>
            <person name="Zhu M."/>
            <person name="Blainey P.C."/>
            <person name="Bloom S.M."/>
            <person name="Kwon D.S."/>
        </authorList>
    </citation>
    <scope>NUCLEOTIDE SEQUENCE</scope>
    <source>
        <strain evidence="1">194_F1_1</strain>
    </source>
</reference>